<keyword evidence="5" id="KW-0808">Transferase</keyword>
<keyword evidence="6 16" id="KW-0812">Transmembrane</keyword>
<evidence type="ECO:0000256" key="7">
    <source>
        <dbReference type="ARBA" id="ARBA00022729"/>
    </source>
</evidence>
<dbReference type="PANTHER" id="PTHR23255">
    <property type="entry name" value="TRANSFORMING GROWTH FACTOR-BETA RECEPTOR TYPE I AND II"/>
    <property type="match status" value="1"/>
</dbReference>
<dbReference type="InterPro" id="IPR008271">
    <property type="entry name" value="Ser/Thr_kinase_AS"/>
</dbReference>
<dbReference type="InParanoid" id="A0A1V9XEV1"/>
<dbReference type="GO" id="GO:0005524">
    <property type="term" value="F:ATP binding"/>
    <property type="evidence" value="ECO:0007669"/>
    <property type="project" value="UniProtKB-UniRule"/>
</dbReference>
<protein>
    <recommendedName>
        <fullName evidence="3">receptor protein serine/threonine kinase</fullName>
        <ecNumber evidence="3">2.7.11.30</ecNumber>
    </recommendedName>
</protein>
<dbReference type="GO" id="GO:0043235">
    <property type="term" value="C:receptor complex"/>
    <property type="evidence" value="ECO:0007669"/>
    <property type="project" value="TreeGrafter"/>
</dbReference>
<evidence type="ECO:0000256" key="12">
    <source>
        <dbReference type="ARBA" id="ARBA00023136"/>
    </source>
</evidence>
<keyword evidence="7 17" id="KW-0732">Signal</keyword>
<dbReference type="AlphaFoldDB" id="A0A1V9XEV1"/>
<dbReference type="Pfam" id="PF01064">
    <property type="entry name" value="Activin_recp"/>
    <property type="match status" value="1"/>
</dbReference>
<name>A0A1V9XEV1_9ACAR</name>
<dbReference type="FunCoup" id="A0A1V9XEV1">
    <property type="interactions" value="612"/>
</dbReference>
<evidence type="ECO:0000256" key="10">
    <source>
        <dbReference type="ARBA" id="ARBA00022840"/>
    </source>
</evidence>
<evidence type="ECO:0000259" key="18">
    <source>
        <dbReference type="PROSITE" id="PS50011"/>
    </source>
</evidence>
<dbReference type="InterPro" id="IPR000333">
    <property type="entry name" value="TGFB_receptor"/>
</dbReference>
<dbReference type="GO" id="GO:0004675">
    <property type="term" value="F:transmembrane receptor protein serine/threonine kinase activity"/>
    <property type="evidence" value="ECO:0007669"/>
    <property type="project" value="UniProtKB-EC"/>
</dbReference>
<evidence type="ECO:0000256" key="9">
    <source>
        <dbReference type="ARBA" id="ARBA00022777"/>
    </source>
</evidence>
<dbReference type="Gene3D" id="2.10.60.10">
    <property type="entry name" value="CD59"/>
    <property type="match status" value="1"/>
</dbReference>
<dbReference type="SUPFAM" id="SSF57302">
    <property type="entry name" value="Snake toxin-like"/>
    <property type="match status" value="1"/>
</dbReference>
<gene>
    <name evidence="20" type="ORF">BIW11_01380</name>
</gene>
<dbReference type="Pfam" id="PF00069">
    <property type="entry name" value="Pkinase"/>
    <property type="match status" value="1"/>
</dbReference>
<feature type="domain" description="GS" evidence="19">
    <location>
        <begin position="186"/>
        <end position="215"/>
    </location>
</feature>
<keyword evidence="4 15" id="KW-0723">Serine/threonine-protein kinase</keyword>
<evidence type="ECO:0000256" key="13">
    <source>
        <dbReference type="ARBA" id="ARBA00023170"/>
    </source>
</evidence>
<evidence type="ECO:0000256" key="8">
    <source>
        <dbReference type="ARBA" id="ARBA00022741"/>
    </source>
</evidence>
<proteinExistence type="inferred from homology"/>
<organism evidence="20 21">
    <name type="scientific">Tropilaelaps mercedesae</name>
    <dbReference type="NCBI Taxonomy" id="418985"/>
    <lineage>
        <taxon>Eukaryota</taxon>
        <taxon>Metazoa</taxon>
        <taxon>Ecdysozoa</taxon>
        <taxon>Arthropoda</taxon>
        <taxon>Chelicerata</taxon>
        <taxon>Arachnida</taxon>
        <taxon>Acari</taxon>
        <taxon>Parasitiformes</taxon>
        <taxon>Mesostigmata</taxon>
        <taxon>Gamasina</taxon>
        <taxon>Dermanyssoidea</taxon>
        <taxon>Laelapidae</taxon>
        <taxon>Tropilaelaps</taxon>
    </lineage>
</organism>
<dbReference type="Pfam" id="PF08515">
    <property type="entry name" value="TGF_beta_GS"/>
    <property type="match status" value="1"/>
</dbReference>
<evidence type="ECO:0000256" key="4">
    <source>
        <dbReference type="ARBA" id="ARBA00022527"/>
    </source>
</evidence>
<keyword evidence="8 14" id="KW-0547">Nucleotide-binding</keyword>
<dbReference type="InterPro" id="IPR003605">
    <property type="entry name" value="GS_dom"/>
</dbReference>
<comment type="similarity">
    <text evidence="2">Belongs to the protein kinase superfamily. TKL Ser/Thr protein kinase family. TGFB receptor subfamily.</text>
</comment>
<feature type="non-terminal residue" evidence="20">
    <location>
        <position position="476"/>
    </location>
</feature>
<evidence type="ECO:0000256" key="14">
    <source>
        <dbReference type="PROSITE-ProRule" id="PRU10141"/>
    </source>
</evidence>
<dbReference type="STRING" id="418985.A0A1V9XEV1"/>
<keyword evidence="21" id="KW-1185">Reference proteome</keyword>
<dbReference type="Gene3D" id="1.10.510.10">
    <property type="entry name" value="Transferase(Phosphotransferase) domain 1"/>
    <property type="match status" value="1"/>
</dbReference>
<evidence type="ECO:0000256" key="5">
    <source>
        <dbReference type="ARBA" id="ARBA00022679"/>
    </source>
</evidence>
<dbReference type="OrthoDB" id="69842at2759"/>
<evidence type="ECO:0000256" key="6">
    <source>
        <dbReference type="ARBA" id="ARBA00022692"/>
    </source>
</evidence>
<dbReference type="SMART" id="SM00467">
    <property type="entry name" value="GS"/>
    <property type="match status" value="1"/>
</dbReference>
<keyword evidence="13 20" id="KW-0675">Receptor</keyword>
<dbReference type="SUPFAM" id="SSF56112">
    <property type="entry name" value="Protein kinase-like (PK-like)"/>
    <property type="match status" value="1"/>
</dbReference>
<feature type="non-terminal residue" evidence="20">
    <location>
        <position position="1"/>
    </location>
</feature>
<evidence type="ECO:0000313" key="20">
    <source>
        <dbReference type="EMBL" id="OQR72070.1"/>
    </source>
</evidence>
<dbReference type="GO" id="GO:0005886">
    <property type="term" value="C:plasma membrane"/>
    <property type="evidence" value="ECO:0007669"/>
    <property type="project" value="TreeGrafter"/>
</dbReference>
<reference evidence="20 21" key="1">
    <citation type="journal article" date="2017" name="Gigascience">
        <title>Draft genome of the honey bee ectoparasitic mite, Tropilaelaps mercedesae, is shaped by the parasitic life history.</title>
        <authorList>
            <person name="Dong X."/>
            <person name="Armstrong S.D."/>
            <person name="Xia D."/>
            <person name="Makepeace B.L."/>
            <person name="Darby A.C."/>
            <person name="Kadowaki T."/>
        </authorList>
    </citation>
    <scope>NUCLEOTIDE SEQUENCE [LARGE SCALE GENOMIC DNA]</scope>
    <source>
        <strain evidence="20">Wuxi-XJTLU</strain>
    </source>
</reference>
<keyword evidence="12 16" id="KW-0472">Membrane</keyword>
<evidence type="ECO:0000256" key="11">
    <source>
        <dbReference type="ARBA" id="ARBA00022989"/>
    </source>
</evidence>
<dbReference type="InterPro" id="IPR017441">
    <property type="entry name" value="Protein_kinase_ATP_BS"/>
</dbReference>
<evidence type="ECO:0000256" key="15">
    <source>
        <dbReference type="RuleBase" id="RU000304"/>
    </source>
</evidence>
<evidence type="ECO:0000256" key="17">
    <source>
        <dbReference type="SAM" id="SignalP"/>
    </source>
</evidence>
<feature type="domain" description="Protein kinase" evidence="18">
    <location>
        <begin position="216"/>
        <end position="476"/>
    </location>
</feature>
<feature type="signal peptide" evidence="17">
    <location>
        <begin position="1"/>
        <end position="29"/>
    </location>
</feature>
<dbReference type="GO" id="GO:0071363">
    <property type="term" value="P:cellular response to growth factor stimulus"/>
    <property type="evidence" value="ECO:0007669"/>
    <property type="project" value="TreeGrafter"/>
</dbReference>
<dbReference type="PROSITE" id="PS50011">
    <property type="entry name" value="PROTEIN_KINASE_DOM"/>
    <property type="match status" value="1"/>
</dbReference>
<comment type="caution">
    <text evidence="20">The sequence shown here is derived from an EMBL/GenBank/DDBJ whole genome shotgun (WGS) entry which is preliminary data.</text>
</comment>
<dbReference type="PANTHER" id="PTHR23255:SF68">
    <property type="entry name" value="RECEPTOR PROTEIN SERINE_THREONINE KINASE"/>
    <property type="match status" value="1"/>
</dbReference>
<feature type="binding site" evidence="14">
    <location>
        <position position="243"/>
    </location>
    <ligand>
        <name>ATP</name>
        <dbReference type="ChEBI" id="CHEBI:30616"/>
    </ligand>
</feature>
<evidence type="ECO:0000256" key="1">
    <source>
        <dbReference type="ARBA" id="ARBA00004479"/>
    </source>
</evidence>
<dbReference type="PROSITE" id="PS51256">
    <property type="entry name" value="GS"/>
    <property type="match status" value="1"/>
</dbReference>
<dbReference type="InterPro" id="IPR000472">
    <property type="entry name" value="Activin_recp"/>
</dbReference>
<evidence type="ECO:0000256" key="2">
    <source>
        <dbReference type="ARBA" id="ARBA00009605"/>
    </source>
</evidence>
<dbReference type="SMART" id="SM00220">
    <property type="entry name" value="S_TKc"/>
    <property type="match status" value="1"/>
</dbReference>
<comment type="subcellular location">
    <subcellularLocation>
        <location evidence="1">Membrane</location>
        <topology evidence="1">Single-pass type I membrane protein</topology>
    </subcellularLocation>
</comment>
<dbReference type="FunFam" id="2.10.60.10:FF:000021">
    <property type="entry name" value="Receptor protein serine/threonine kinase"/>
    <property type="match status" value="1"/>
</dbReference>
<keyword evidence="10 14" id="KW-0067">ATP-binding</keyword>
<evidence type="ECO:0000256" key="3">
    <source>
        <dbReference type="ARBA" id="ARBA00012401"/>
    </source>
</evidence>
<dbReference type="PROSITE" id="PS00107">
    <property type="entry name" value="PROTEIN_KINASE_ATP"/>
    <property type="match status" value="1"/>
</dbReference>
<dbReference type="PROSITE" id="PS00108">
    <property type="entry name" value="PROTEIN_KINASE_ST"/>
    <property type="match status" value="1"/>
</dbReference>
<dbReference type="CDD" id="cd23532">
    <property type="entry name" value="TFP_LU_ECD_BMPR1"/>
    <property type="match status" value="1"/>
</dbReference>
<evidence type="ECO:0000313" key="21">
    <source>
        <dbReference type="Proteomes" id="UP000192247"/>
    </source>
</evidence>
<evidence type="ECO:0000256" key="16">
    <source>
        <dbReference type="SAM" id="Phobius"/>
    </source>
</evidence>
<dbReference type="Gene3D" id="3.30.200.20">
    <property type="entry name" value="Phosphorylase Kinase, domain 1"/>
    <property type="match status" value="1"/>
</dbReference>
<feature type="transmembrane region" description="Helical" evidence="16">
    <location>
        <begin position="142"/>
        <end position="163"/>
    </location>
</feature>
<dbReference type="Proteomes" id="UP000192247">
    <property type="component" value="Unassembled WGS sequence"/>
</dbReference>
<feature type="chain" id="PRO_5012912807" description="receptor protein serine/threonine kinase" evidence="17">
    <location>
        <begin position="30"/>
        <end position="476"/>
    </location>
</feature>
<keyword evidence="11 16" id="KW-1133">Transmembrane helix</keyword>
<dbReference type="InterPro" id="IPR045860">
    <property type="entry name" value="Snake_toxin-like_sf"/>
</dbReference>
<dbReference type="InterPro" id="IPR000719">
    <property type="entry name" value="Prot_kinase_dom"/>
</dbReference>
<sequence>GCWWKTHDLTSVFFDVLFVLRVRVSRLSAGSAALECYCMGECPEHRLNNTCTVDHPEAMCFHHVQEVYNDHTGKVEIESSYGCLREQGAILACKGHLTKHKAPMNIRCCSNSDLCNYDLKIDVVRHDDEPTNEDLYTDYTHLVIFLLALTMCLFVTGLLCLFYRRRRKRLESSSTENEHFLRNGSKSLLELMEVSITSGSGSGLPKMVQRTIARQIELDCSIGKGRYGEVYRASWNGEYVACKVFNSTEEPSWCRETEIYQTNLLRHDHILGFIAADIRGHRGVTQLLLITNYHENGSLYDYLTINCLDEEQAVEMALTACSGLCHLHTEILGKQAKPAIAHRDIKSKNILVKRDGTCCIADFGLAVRLNMHTNQIDVGGQNTRVGTKRYMAPEVLEETLNTSNFNSYRQADMYSFGLVLWEITSRITLPGVEKPTPYQIPYHDIVPSDPTFEQMRKVVCSYGNRPEIPGAWMKNE</sequence>
<accession>A0A1V9XEV1</accession>
<evidence type="ECO:0000259" key="19">
    <source>
        <dbReference type="PROSITE" id="PS51256"/>
    </source>
</evidence>
<dbReference type="InterPro" id="IPR011009">
    <property type="entry name" value="Kinase-like_dom_sf"/>
</dbReference>
<keyword evidence="9" id="KW-0418">Kinase</keyword>
<dbReference type="EMBL" id="MNPL01012560">
    <property type="protein sequence ID" value="OQR72070.1"/>
    <property type="molecule type" value="Genomic_DNA"/>
</dbReference>
<dbReference type="EC" id="2.7.11.30" evidence="3"/>